<keyword evidence="6" id="KW-0067">ATP-binding</keyword>
<dbReference type="InterPro" id="IPR005914">
    <property type="entry name" value="Acac_CoA_synth"/>
</dbReference>
<reference evidence="9 10" key="1">
    <citation type="submission" date="2021-12" db="EMBL/GenBank/DDBJ databases">
        <title>Discovery of the Pendulisporaceae a myxobacterial family with distinct sporulation behavior and unique specialized metabolism.</title>
        <authorList>
            <person name="Garcia R."/>
            <person name="Popoff A."/>
            <person name="Bader C.D."/>
            <person name="Loehr J."/>
            <person name="Walesch S."/>
            <person name="Walt C."/>
            <person name="Boldt J."/>
            <person name="Bunk B."/>
            <person name="Haeckl F.J.F.P.J."/>
            <person name="Gunesch A.P."/>
            <person name="Birkelbach J."/>
            <person name="Nuebel U."/>
            <person name="Pietschmann T."/>
            <person name="Bach T."/>
            <person name="Mueller R."/>
        </authorList>
    </citation>
    <scope>NUCLEOTIDE SEQUENCE [LARGE SCALE GENOMIC DNA]</scope>
    <source>
        <strain evidence="9 10">MSr11954</strain>
    </source>
</reference>
<dbReference type="InterPro" id="IPR020806">
    <property type="entry name" value="PKS_PP-bd"/>
</dbReference>
<keyword evidence="5" id="KW-0547">Nucleotide-binding</keyword>
<dbReference type="SUPFAM" id="SSF53474">
    <property type="entry name" value="alpha/beta-Hydrolases"/>
    <property type="match status" value="1"/>
</dbReference>
<dbReference type="GO" id="GO:0030729">
    <property type="term" value="F:acetoacetate-CoA ligase activity"/>
    <property type="evidence" value="ECO:0007669"/>
    <property type="project" value="UniProtKB-EC"/>
</dbReference>
<dbReference type="Gene3D" id="3.40.50.12780">
    <property type="entry name" value="N-terminal domain of ligase-like"/>
    <property type="match status" value="1"/>
</dbReference>
<accession>A0ABZ2LW44</accession>
<evidence type="ECO:0000256" key="1">
    <source>
        <dbReference type="ARBA" id="ARBA00006432"/>
    </source>
</evidence>
<name>A0ABZ2LW44_9BACT</name>
<dbReference type="PROSITE" id="PS00012">
    <property type="entry name" value="PHOSPHOPANTETHEINE"/>
    <property type="match status" value="1"/>
</dbReference>
<proteinExistence type="inferred from homology"/>
<dbReference type="InterPro" id="IPR036736">
    <property type="entry name" value="ACP-like_sf"/>
</dbReference>
<dbReference type="SUPFAM" id="SSF56801">
    <property type="entry name" value="Acetyl-CoA synthetase-like"/>
    <property type="match status" value="1"/>
</dbReference>
<dbReference type="InterPro" id="IPR009081">
    <property type="entry name" value="PP-bd_ACP"/>
</dbReference>
<dbReference type="SMART" id="SM00824">
    <property type="entry name" value="PKS_TE"/>
    <property type="match status" value="1"/>
</dbReference>
<dbReference type="InterPro" id="IPR025110">
    <property type="entry name" value="AMP-bd_C"/>
</dbReference>
<comment type="similarity">
    <text evidence="1">Belongs to the ATP-dependent AMP-binding enzyme family.</text>
</comment>
<dbReference type="Proteomes" id="UP001370348">
    <property type="component" value="Chromosome"/>
</dbReference>
<dbReference type="InterPro" id="IPR029058">
    <property type="entry name" value="AB_hydrolase_fold"/>
</dbReference>
<dbReference type="InterPro" id="IPR006162">
    <property type="entry name" value="Ppantetheine_attach_site"/>
</dbReference>
<keyword evidence="3" id="KW-0597">Phosphoprotein</keyword>
<dbReference type="Gene3D" id="3.30.300.30">
    <property type="match status" value="1"/>
</dbReference>
<feature type="region of interest" description="Disordered" evidence="7">
    <location>
        <begin position="30"/>
        <end position="51"/>
    </location>
</feature>
<feature type="domain" description="Carrier" evidence="8">
    <location>
        <begin position="741"/>
        <end position="815"/>
    </location>
</feature>
<evidence type="ECO:0000256" key="6">
    <source>
        <dbReference type="ARBA" id="ARBA00022840"/>
    </source>
</evidence>
<dbReference type="Pfam" id="PF00501">
    <property type="entry name" value="AMP-binding"/>
    <property type="match status" value="1"/>
</dbReference>
<dbReference type="Pfam" id="PF00550">
    <property type="entry name" value="PP-binding"/>
    <property type="match status" value="1"/>
</dbReference>
<dbReference type="PANTHER" id="PTHR42921:SF1">
    <property type="entry name" value="ACETOACETYL-COA SYNTHETASE"/>
    <property type="match status" value="1"/>
</dbReference>
<dbReference type="InterPro" id="IPR045851">
    <property type="entry name" value="AMP-bd_C_sf"/>
</dbReference>
<dbReference type="EMBL" id="CP089984">
    <property type="protein sequence ID" value="WXB14011.1"/>
    <property type="molecule type" value="Genomic_DNA"/>
</dbReference>
<evidence type="ECO:0000256" key="5">
    <source>
        <dbReference type="ARBA" id="ARBA00022741"/>
    </source>
</evidence>
<dbReference type="InterPro" id="IPR020802">
    <property type="entry name" value="TesA-like"/>
</dbReference>
<dbReference type="SMART" id="SM00823">
    <property type="entry name" value="PKS_PP"/>
    <property type="match status" value="1"/>
</dbReference>
<dbReference type="EC" id="6.2.1.16" evidence="9"/>
<keyword evidence="4 9" id="KW-0436">Ligase</keyword>
<evidence type="ECO:0000256" key="3">
    <source>
        <dbReference type="ARBA" id="ARBA00022553"/>
    </source>
</evidence>
<dbReference type="Gene3D" id="1.10.1200.10">
    <property type="entry name" value="ACP-like"/>
    <property type="match status" value="1"/>
</dbReference>
<dbReference type="PROSITE" id="PS50075">
    <property type="entry name" value="CARRIER"/>
    <property type="match status" value="1"/>
</dbReference>
<dbReference type="InterPro" id="IPR001031">
    <property type="entry name" value="Thioesterase"/>
</dbReference>
<dbReference type="Pfam" id="PF00975">
    <property type="entry name" value="Thioesterase"/>
    <property type="match status" value="1"/>
</dbReference>
<evidence type="ECO:0000256" key="2">
    <source>
        <dbReference type="ARBA" id="ARBA00022450"/>
    </source>
</evidence>
<keyword evidence="2" id="KW-0596">Phosphopantetheine</keyword>
<evidence type="ECO:0000313" key="10">
    <source>
        <dbReference type="Proteomes" id="UP001370348"/>
    </source>
</evidence>
<dbReference type="Pfam" id="PF13193">
    <property type="entry name" value="AMP-binding_C"/>
    <property type="match status" value="1"/>
</dbReference>
<evidence type="ECO:0000313" key="9">
    <source>
        <dbReference type="EMBL" id="WXB14011.1"/>
    </source>
</evidence>
<dbReference type="NCBIfam" id="TIGR01217">
    <property type="entry name" value="ac_ac_CoA_syn"/>
    <property type="match status" value="1"/>
</dbReference>
<evidence type="ECO:0000259" key="8">
    <source>
        <dbReference type="PROSITE" id="PS50075"/>
    </source>
</evidence>
<dbReference type="SUPFAM" id="SSF47336">
    <property type="entry name" value="ACP-like"/>
    <property type="match status" value="1"/>
</dbReference>
<dbReference type="InterPro" id="IPR000873">
    <property type="entry name" value="AMP-dep_synth/lig_dom"/>
</dbReference>
<dbReference type="RefSeq" id="WP_394823627.1">
    <property type="nucleotide sequence ID" value="NZ_CP089984.1"/>
</dbReference>
<dbReference type="InterPro" id="IPR020845">
    <property type="entry name" value="AMP-binding_CS"/>
</dbReference>
<dbReference type="NCBIfam" id="NF002937">
    <property type="entry name" value="PRK03584.1"/>
    <property type="match status" value="1"/>
</dbReference>
<sequence length="1092" mass="119292">MKPDDGGAYASATFPLGILDYQPKSGTATTRARRHWGNRSPEPPAGDEVVHGPTPIFVPKTVAVAQSQMTDFVCFCEETTGFAFDDAAAFHQFSVEDYRLFWRLFLEWSGLEVEGSYEPVCAGNVCETAVFFPKLRLSFVQNLLAAHTEEELAQPALTACNERGERISWSRGELTERVLRLASALHRRGLRSGDRVVAVVSNTAEAAVACLATAALGAVWSSIAPDLGLPSMVERFNQLSPTWLFFHGSYVHHGYERVVLDKIGELVRELPTLENVVRLRGKENPPIPAGRDVAALSLRALFDEGGREQAFTTLDELPRFPFNHPLYILFSSGTTGRPKCIVHGAGGTLVEHVKEHRLHTDLRPGDTLYFHTTCGWMMYNWQLSALASGAHIVVYDGSVSYPEADSIWQLVERERVTVFGTSPGYLQYTRDAGIVPRGAYDLRALRAILSTGSVLPDSFFRWAHDAIKAVPLQSISGGTDIIGCFLLGHPHLPVYEGELQSKSLGLDVRAIGMRAAAGKAEDCTTFGELICQNPFPSRPLGLFGDGDGTRFHDAYFRQNPGVWTHGDLLELTARGTGRIHGRSDGVMNIRGIRIGPAEIYHVLASIPEVADAVAVEQAAPSEPGGSRLVLVVVLREGHRLDSSLVRHIRKQLSEQCSTAHAPSVIAEVDELPTTHSGKRSDRAVRDAINGRPVINVSALRNPECLRALHDHPAVHLETAAEAASPLLTPSEIVVSRYVFGEPAEALQARLSDIWATVLGAPVGPDDNFFEMGGHSLMAVTLLARVEKEFGRRLPMSSLLEAGTVRGMVALLQRGASHRSSLIAIQPKGRLRPVYWLPGGGGLSVLAFREVSLLLGPDRPVYGLEAELRLDGSKDDLPSMARDYIEAIRQKQPHGPYILFGFSLGSWMAYEIANQLHRQGEKVALLGIFDTAVPGTLSSLQQVTAVAQRARHHFRNLCGLPVGGIVSYLNDTADVVAHKVQRKLARPTEPVAETAEPSSIFDEVDRKNRAIIDTYSRGPHAPYPGRVTLFLAERTSQSGLSPELDARLGWRNLARGGTDVHKVPGSHLSMLEQPHVQGLARILRECLARADQS</sequence>
<dbReference type="PANTHER" id="PTHR42921">
    <property type="entry name" value="ACETOACETYL-COA SYNTHETASE"/>
    <property type="match status" value="1"/>
</dbReference>
<protein>
    <submittedName>
        <fullName evidence="9">Acetoacetate--CoA ligase</fullName>
        <ecNumber evidence="9">6.2.1.16</ecNumber>
    </submittedName>
</protein>
<evidence type="ECO:0000256" key="4">
    <source>
        <dbReference type="ARBA" id="ARBA00022598"/>
    </source>
</evidence>
<gene>
    <name evidence="9" type="ORF">LZC94_40050</name>
</gene>
<dbReference type="InterPro" id="IPR042099">
    <property type="entry name" value="ANL_N_sf"/>
</dbReference>
<evidence type="ECO:0000256" key="7">
    <source>
        <dbReference type="SAM" id="MobiDB-lite"/>
    </source>
</evidence>
<keyword evidence="10" id="KW-1185">Reference proteome</keyword>
<dbReference type="PROSITE" id="PS00455">
    <property type="entry name" value="AMP_BINDING"/>
    <property type="match status" value="1"/>
</dbReference>
<dbReference type="Gene3D" id="3.40.50.1820">
    <property type="entry name" value="alpha/beta hydrolase"/>
    <property type="match status" value="1"/>
</dbReference>
<organism evidence="9 10">
    <name type="scientific">Pendulispora albinea</name>
    <dbReference type="NCBI Taxonomy" id="2741071"/>
    <lineage>
        <taxon>Bacteria</taxon>
        <taxon>Pseudomonadati</taxon>
        <taxon>Myxococcota</taxon>
        <taxon>Myxococcia</taxon>
        <taxon>Myxococcales</taxon>
        <taxon>Sorangiineae</taxon>
        <taxon>Pendulisporaceae</taxon>
        <taxon>Pendulispora</taxon>
    </lineage>
</organism>